<proteinExistence type="predicted"/>
<evidence type="ECO:0000313" key="2">
    <source>
        <dbReference type="EMBL" id="CAI9096215.1"/>
    </source>
</evidence>
<dbReference type="Pfam" id="PF08387">
    <property type="entry name" value="FBD"/>
    <property type="match status" value="1"/>
</dbReference>
<reference evidence="2" key="1">
    <citation type="submission" date="2023-03" db="EMBL/GenBank/DDBJ databases">
        <authorList>
            <person name="Julca I."/>
        </authorList>
    </citation>
    <scope>NUCLEOTIDE SEQUENCE</scope>
</reference>
<dbReference type="PANTHER" id="PTHR34145:SF68">
    <property type="entry name" value="FBD DOMAIN-CONTAINING PROTEIN"/>
    <property type="match status" value="1"/>
</dbReference>
<sequence>MISALILSQMNSFDTDDIPELSKLKHFTLLASAASDHSLLPFTSLIRASPNLEKFTLKLNWPFISGREHRNTSKKGESFPLQHLKIVEICGRRTEVELVEFFLQNAVALERIVDQPFPGCLPRIGEEKTSRKLAKEQLVGIVPSHVELVII</sequence>
<dbReference type="Proteomes" id="UP001161247">
    <property type="component" value="Chromosome 2"/>
</dbReference>
<dbReference type="AlphaFoldDB" id="A0AAV1CLG8"/>
<evidence type="ECO:0000313" key="3">
    <source>
        <dbReference type="Proteomes" id="UP001161247"/>
    </source>
</evidence>
<dbReference type="InterPro" id="IPR006566">
    <property type="entry name" value="FBD"/>
</dbReference>
<accession>A0AAV1CLG8</accession>
<dbReference type="InterPro" id="IPR053772">
    <property type="entry name" value="At1g61320/At1g61330-like"/>
</dbReference>
<keyword evidence="3" id="KW-1185">Reference proteome</keyword>
<gene>
    <name evidence="2" type="ORF">OLC1_LOCUS7018</name>
</gene>
<organism evidence="2 3">
    <name type="scientific">Oldenlandia corymbosa var. corymbosa</name>
    <dbReference type="NCBI Taxonomy" id="529605"/>
    <lineage>
        <taxon>Eukaryota</taxon>
        <taxon>Viridiplantae</taxon>
        <taxon>Streptophyta</taxon>
        <taxon>Embryophyta</taxon>
        <taxon>Tracheophyta</taxon>
        <taxon>Spermatophyta</taxon>
        <taxon>Magnoliopsida</taxon>
        <taxon>eudicotyledons</taxon>
        <taxon>Gunneridae</taxon>
        <taxon>Pentapetalae</taxon>
        <taxon>asterids</taxon>
        <taxon>lamiids</taxon>
        <taxon>Gentianales</taxon>
        <taxon>Rubiaceae</taxon>
        <taxon>Rubioideae</taxon>
        <taxon>Spermacoceae</taxon>
        <taxon>Hedyotis-Oldenlandia complex</taxon>
        <taxon>Oldenlandia</taxon>
    </lineage>
</organism>
<feature type="domain" description="FBD" evidence="1">
    <location>
        <begin position="81"/>
        <end position="111"/>
    </location>
</feature>
<protein>
    <submittedName>
        <fullName evidence="2">OLC1v1032303C1</fullName>
    </submittedName>
</protein>
<dbReference type="PANTHER" id="PTHR34145">
    <property type="entry name" value="OS02G0105600 PROTEIN"/>
    <property type="match status" value="1"/>
</dbReference>
<evidence type="ECO:0000259" key="1">
    <source>
        <dbReference type="Pfam" id="PF08387"/>
    </source>
</evidence>
<dbReference type="EMBL" id="OX459119">
    <property type="protein sequence ID" value="CAI9096215.1"/>
    <property type="molecule type" value="Genomic_DNA"/>
</dbReference>
<name>A0AAV1CLG8_OLDCO</name>